<feature type="compositionally biased region" description="Basic and acidic residues" evidence="10">
    <location>
        <begin position="577"/>
        <end position="588"/>
    </location>
</feature>
<dbReference type="InterPro" id="IPR016024">
    <property type="entry name" value="ARM-type_fold"/>
</dbReference>
<accession>A0A7R8ZG17</accession>
<evidence type="ECO:0000256" key="1">
    <source>
        <dbReference type="ARBA" id="ARBA00004123"/>
    </source>
</evidence>
<dbReference type="PANTHER" id="PTHR12730">
    <property type="entry name" value="HSDA/SDA1-RELATED"/>
    <property type="match status" value="1"/>
</dbReference>
<proteinExistence type="inferred from homology"/>
<feature type="domain" description="SDA1 C-terminal" evidence="14">
    <location>
        <begin position="690"/>
        <end position="721"/>
    </location>
</feature>
<keyword evidence="9" id="KW-0539">Nucleus</keyword>
<dbReference type="SUPFAM" id="SSF48371">
    <property type="entry name" value="ARM repeat"/>
    <property type="match status" value="1"/>
</dbReference>
<evidence type="ECO:0000256" key="9">
    <source>
        <dbReference type="ARBA" id="ARBA00023242"/>
    </source>
</evidence>
<dbReference type="InterPro" id="IPR007949">
    <property type="entry name" value="SDA1_MD"/>
</dbReference>
<dbReference type="GO" id="GO:0015031">
    <property type="term" value="P:protein transport"/>
    <property type="evidence" value="ECO:0007669"/>
    <property type="project" value="UniProtKB-KW"/>
</dbReference>
<dbReference type="AlphaFoldDB" id="A0A7R8ZG17"/>
<evidence type="ECO:0000256" key="6">
    <source>
        <dbReference type="ARBA" id="ARBA00022679"/>
    </source>
</evidence>
<feature type="compositionally biased region" description="Basic and acidic residues" evidence="10">
    <location>
        <begin position="656"/>
        <end position="677"/>
    </location>
</feature>
<name>A0A7R8ZG17_9CRUS</name>
<dbReference type="InterPro" id="IPR012977">
    <property type="entry name" value="SDA1_N"/>
</dbReference>
<dbReference type="Gene3D" id="3.40.1190.20">
    <property type="match status" value="1"/>
</dbReference>
<dbReference type="InterPro" id="IPR002173">
    <property type="entry name" value="Carboh/pur_kinase_PfkB_CS"/>
</dbReference>
<dbReference type="InterPro" id="IPR048292">
    <property type="entry name" value="SDA1_C"/>
</dbReference>
<keyword evidence="5" id="KW-0690">Ribosome biogenesis</keyword>
<dbReference type="EMBL" id="OB660031">
    <property type="protein sequence ID" value="CAD7222149.1"/>
    <property type="molecule type" value="Genomic_DNA"/>
</dbReference>
<evidence type="ECO:0000256" key="8">
    <source>
        <dbReference type="ARBA" id="ARBA00022927"/>
    </source>
</evidence>
<dbReference type="OrthoDB" id="2196187at2759"/>
<feature type="domain" description="Carbohydrate kinase PfkB" evidence="11">
    <location>
        <begin position="758"/>
        <end position="1044"/>
    </location>
</feature>
<keyword evidence="4" id="KW-0813">Transport</keyword>
<evidence type="ECO:0000259" key="12">
    <source>
        <dbReference type="Pfam" id="PF05285"/>
    </source>
</evidence>
<dbReference type="GO" id="GO:0000055">
    <property type="term" value="P:ribosomal large subunit export from nucleus"/>
    <property type="evidence" value="ECO:0007669"/>
    <property type="project" value="InterPro"/>
</dbReference>
<feature type="region of interest" description="Disordered" evidence="10">
    <location>
        <begin position="656"/>
        <end position="702"/>
    </location>
</feature>
<dbReference type="GO" id="GO:0016301">
    <property type="term" value="F:kinase activity"/>
    <property type="evidence" value="ECO:0007669"/>
    <property type="project" value="UniProtKB-KW"/>
</dbReference>
<evidence type="ECO:0000313" key="15">
    <source>
        <dbReference type="EMBL" id="CAD7222149.1"/>
    </source>
</evidence>
<organism evidence="15">
    <name type="scientific">Cyprideis torosa</name>
    <dbReference type="NCBI Taxonomy" id="163714"/>
    <lineage>
        <taxon>Eukaryota</taxon>
        <taxon>Metazoa</taxon>
        <taxon>Ecdysozoa</taxon>
        <taxon>Arthropoda</taxon>
        <taxon>Crustacea</taxon>
        <taxon>Oligostraca</taxon>
        <taxon>Ostracoda</taxon>
        <taxon>Podocopa</taxon>
        <taxon>Podocopida</taxon>
        <taxon>Cytherocopina</taxon>
        <taxon>Cytheroidea</taxon>
        <taxon>Cytherideidae</taxon>
        <taxon>Cyprideis</taxon>
    </lineage>
</organism>
<evidence type="ECO:0000256" key="7">
    <source>
        <dbReference type="ARBA" id="ARBA00022777"/>
    </source>
</evidence>
<evidence type="ECO:0000256" key="4">
    <source>
        <dbReference type="ARBA" id="ARBA00022448"/>
    </source>
</evidence>
<keyword evidence="8" id="KW-0653">Protein transport</keyword>
<protein>
    <recommendedName>
        <fullName evidence="3">Protein SDA1 homolog</fullName>
    </recommendedName>
</protein>
<sequence>MRSLPQHKLPNNLPQLQNLIKRDPAAYKDEFLQQFRHFESTLKVYELNPSAMLRQENLESLVMFLAQVAHCFSEELSEFPEQLMKALRLHQASMHADTRLAFIKALVMLRNKRLLSPVTLLRVMFELLVIQDKKLREFLRLQTIADLKRTKDYDSRTNSERQKFMFSLLKSNNPQVSWIALQIITELYHKGVWKDAKTVNVIAETCFSSITKMMVGGLQFFLGKDEDLKDPDSESDSDEEGKAGVNAANIREVMHASKCNKKSRKRKKQMARVKRMMKKAKQKEKAPSFNFSAFHLIHDPQDFSEKLFSQLERLNERFEIKLLHISLISRLVGIHELILPPLYSYIQKMLQPHHKDVVQLLTFVSQATHPQVPPSSVESVIRTIADHFVTERNSSEVMAVGLNAIRSICERSPHGMTAPLLQDLGGYRSHREKAVSMAAKSLISTFRDSMPELLKKKERGRPTEASVEQLALRDGTEFGQLEARSYVPGAEALASDEEKEGDSDAQESNDEEGDDDDESEDDEGGADGDGGSEDETEDEASGEEVEGKEEQNSKESLTSVQDSIKKATEVSCSRILSQEDFRRIDRQQLAKRSRPAPPKHGRGKHGGRQKKKQEETKQDEMDEEEEELDSEEDEGSKRPYGFVFRKDIELIHSKRPHDKASRLETIRANQAERDRRSFVKKLQRSSAHASTSNKEKQKRKPFMMVRNKMKSKKKQSFREKQVCFQVEFLRDIRMASSGGDGFVGGSGKEKAVPPRSGRILSVGLTCVDIVIEVAEYPTEDTDQRLKCQRWTRGGNASNTASVLRCLGADVDLVTRIGSGVFADFLRKDLSTWGISCHPSCHQGGESACSFVILNQSNGSRTILADLGQMGEVSKEQLLMHDLSRYTWIHLEGRCTAPDLLVALTTHSDRSRFRISLEIEKIRSWSDTLHEGKMGVPDVILYSRDFVTSKGGSSLEEAVPLLQKWQRQKSPCILVCAWGDQGGCCVDAEGVAHLSPAFSPPEGIVDTLGAGDTFNAAFIFALNGAWGQAAEALRFACRVAGTKCGIRGFRGLTDASIALV</sequence>
<feature type="region of interest" description="Disordered" evidence="10">
    <location>
        <begin position="491"/>
        <end position="639"/>
    </location>
</feature>
<keyword evidence="7" id="KW-0418">Kinase</keyword>
<keyword evidence="6" id="KW-0808">Transferase</keyword>
<evidence type="ECO:0000256" key="2">
    <source>
        <dbReference type="ARBA" id="ARBA00005783"/>
    </source>
</evidence>
<dbReference type="InterPro" id="IPR011611">
    <property type="entry name" value="PfkB_dom"/>
</dbReference>
<dbReference type="Pfam" id="PF05285">
    <property type="entry name" value="SDA1_dom"/>
    <property type="match status" value="1"/>
</dbReference>
<dbReference type="Pfam" id="PF21638">
    <property type="entry name" value="SDA1_C"/>
    <property type="match status" value="1"/>
</dbReference>
<dbReference type="PROSITE" id="PS00584">
    <property type="entry name" value="PFKB_KINASES_2"/>
    <property type="match status" value="1"/>
</dbReference>
<evidence type="ECO:0000259" key="11">
    <source>
        <dbReference type="Pfam" id="PF00294"/>
    </source>
</evidence>
<evidence type="ECO:0000256" key="3">
    <source>
        <dbReference type="ARBA" id="ARBA00013636"/>
    </source>
</evidence>
<feature type="domain" description="SDA1 N-terminal" evidence="13">
    <location>
        <begin position="64"/>
        <end position="431"/>
    </location>
</feature>
<evidence type="ECO:0000256" key="10">
    <source>
        <dbReference type="SAM" id="MobiDB-lite"/>
    </source>
</evidence>
<comment type="similarity">
    <text evidence="2">Belongs to the SDA1 family.</text>
</comment>
<feature type="compositionally biased region" description="Acidic residues" evidence="10">
    <location>
        <begin position="620"/>
        <end position="634"/>
    </location>
</feature>
<evidence type="ECO:0000259" key="14">
    <source>
        <dbReference type="Pfam" id="PF21638"/>
    </source>
</evidence>
<dbReference type="Pfam" id="PF08158">
    <property type="entry name" value="SDA1_HEAT"/>
    <property type="match status" value="1"/>
</dbReference>
<feature type="domain" description="SDA1 middle" evidence="12">
    <location>
        <begin position="495"/>
        <end position="668"/>
    </location>
</feature>
<gene>
    <name evidence="15" type="ORF">CTOB1V02_LOCUS165</name>
</gene>
<dbReference type="GO" id="GO:0042273">
    <property type="term" value="P:ribosomal large subunit biogenesis"/>
    <property type="evidence" value="ECO:0007669"/>
    <property type="project" value="InterPro"/>
</dbReference>
<dbReference type="InterPro" id="IPR029056">
    <property type="entry name" value="Ribokinase-like"/>
</dbReference>
<dbReference type="Pfam" id="PF00294">
    <property type="entry name" value="PfkB"/>
    <property type="match status" value="1"/>
</dbReference>
<reference evidence="15" key="1">
    <citation type="submission" date="2020-11" db="EMBL/GenBank/DDBJ databases">
        <authorList>
            <person name="Tran Van P."/>
        </authorList>
    </citation>
    <scope>NUCLEOTIDE SEQUENCE</scope>
</reference>
<dbReference type="SUPFAM" id="SSF53613">
    <property type="entry name" value="Ribokinase-like"/>
    <property type="match status" value="1"/>
</dbReference>
<dbReference type="InterPro" id="IPR027312">
    <property type="entry name" value="Sda1"/>
</dbReference>
<evidence type="ECO:0000256" key="5">
    <source>
        <dbReference type="ARBA" id="ARBA00022517"/>
    </source>
</evidence>
<dbReference type="GO" id="GO:0005730">
    <property type="term" value="C:nucleolus"/>
    <property type="evidence" value="ECO:0007669"/>
    <property type="project" value="TreeGrafter"/>
</dbReference>
<dbReference type="PROSITE" id="PS00583">
    <property type="entry name" value="PFKB_KINASES_1"/>
    <property type="match status" value="1"/>
</dbReference>
<dbReference type="GO" id="GO:0006796">
    <property type="term" value="P:phosphate-containing compound metabolic process"/>
    <property type="evidence" value="ECO:0007669"/>
    <property type="project" value="UniProtKB-ARBA"/>
</dbReference>
<feature type="compositionally biased region" description="Acidic residues" evidence="10">
    <location>
        <begin position="494"/>
        <end position="547"/>
    </location>
</feature>
<feature type="compositionally biased region" description="Basic residues" evidence="10">
    <location>
        <begin position="589"/>
        <end position="611"/>
    </location>
</feature>
<feature type="region of interest" description="Disordered" evidence="10">
    <location>
        <begin position="453"/>
        <end position="473"/>
    </location>
</feature>
<evidence type="ECO:0000259" key="13">
    <source>
        <dbReference type="Pfam" id="PF08158"/>
    </source>
</evidence>
<dbReference type="PANTHER" id="PTHR12730:SF0">
    <property type="entry name" value="PROTEIN SDA1 HOMOLOG"/>
    <property type="match status" value="1"/>
</dbReference>
<comment type="subcellular location">
    <subcellularLocation>
        <location evidence="1">Nucleus</location>
    </subcellularLocation>
</comment>